<dbReference type="BioGRID-ORCS" id="107985773">
    <property type="hits" value="0 hits in 1 CRISPR screen"/>
</dbReference>
<evidence type="ECO:0000313" key="2">
    <source>
        <dbReference type="EMBL" id="EAW53866.1"/>
    </source>
</evidence>
<reference evidence="1" key="4">
    <citation type="submission" date="2005-04" db="EMBL/GenBank/DDBJ databases">
        <authorList>
            <person name="Wilson R.K."/>
        </authorList>
    </citation>
    <scope>NUCLEOTIDE SEQUENCE</scope>
</reference>
<gene>
    <name evidence="1" type="primary">FLJ20019</name>
    <name evidence="2" type="ORF">hCG_1732469</name>
</gene>
<protein>
    <submittedName>
        <fullName evidence="2">HCG1732469</fullName>
    </submittedName>
</protein>
<dbReference type="EMBL" id="AC109344">
    <property type="protein sequence ID" value="AAX82017.1"/>
    <property type="molecule type" value="Genomic_DNA"/>
</dbReference>
<reference evidence="2" key="5">
    <citation type="submission" date="2005-09" db="EMBL/GenBank/DDBJ databases">
        <authorList>
            <person name="Mural R.J."/>
            <person name="Istrail S."/>
            <person name="Sutton G."/>
            <person name="Florea L."/>
            <person name="Halpern A.L."/>
            <person name="Mobarry C.M."/>
            <person name="Lippert R."/>
            <person name="Walenz B."/>
            <person name="Shatkay H."/>
            <person name="Dew I."/>
            <person name="Miller J.R."/>
            <person name="Flanigan M.J."/>
            <person name="Edwards N.J."/>
            <person name="Bolanos R."/>
            <person name="Fasulo D."/>
            <person name="Halldorsson B.V."/>
            <person name="Hannenhalli S."/>
            <person name="Turner R."/>
            <person name="Yooseph S."/>
            <person name="Lu F."/>
            <person name="Nusskern D.R."/>
            <person name="Shue B.C."/>
            <person name="Zheng X.H."/>
            <person name="Zhong F."/>
            <person name="Delcher A.L."/>
            <person name="Huson D.H."/>
            <person name="Kravitz S.A."/>
            <person name="Mouchard L."/>
            <person name="Reinert K."/>
            <person name="Remington K.A."/>
            <person name="Clark A.G."/>
            <person name="Waterman M.S."/>
            <person name="Eichler E.E."/>
            <person name="Adams M.D."/>
            <person name="Hunkapiller M.W."/>
            <person name="Myers E.W."/>
            <person name="Venter J.C."/>
        </authorList>
    </citation>
    <scope>NUCLEOTIDE SEQUENCE</scope>
</reference>
<reference evidence="1" key="3">
    <citation type="submission" date="2002-03" db="EMBL/GenBank/DDBJ databases">
        <authorList>
            <person name="Waterston R.H."/>
        </authorList>
    </citation>
    <scope>NUCLEOTIDE SEQUENCE</scope>
</reference>
<accession>Q57Z89</accession>
<name>Q57Z89_HUMAN</name>
<reference evidence="1" key="2">
    <citation type="submission" date="2002-03" db="EMBL/GenBank/DDBJ databases">
        <authorList>
            <person name="Waterston R."/>
        </authorList>
    </citation>
    <scope>NUCLEOTIDE SEQUENCE</scope>
</reference>
<evidence type="ECO:0000313" key="1">
    <source>
        <dbReference type="EMBL" id="AAX82017.1"/>
    </source>
</evidence>
<dbReference type="AlphaFoldDB" id="Q57Z89"/>
<organism evidence="1">
    <name type="scientific">Homo sapiens</name>
    <name type="common">Human</name>
    <dbReference type="NCBI Taxonomy" id="9606"/>
    <lineage>
        <taxon>Eukaryota</taxon>
        <taxon>Metazoa</taxon>
        <taxon>Chordata</taxon>
        <taxon>Craniata</taxon>
        <taxon>Vertebrata</taxon>
        <taxon>Euteleostomi</taxon>
        <taxon>Mammalia</taxon>
        <taxon>Eutheria</taxon>
        <taxon>Euarchontoglires</taxon>
        <taxon>Primates</taxon>
        <taxon>Haplorrhini</taxon>
        <taxon>Catarrhini</taxon>
        <taxon>Hominidae</taxon>
        <taxon>Homo</taxon>
    </lineage>
</organism>
<dbReference type="HOGENOM" id="CLU_1209466_0_0_1"/>
<proteinExistence type="predicted"/>
<reference evidence="2" key="1">
    <citation type="journal article" date="2001" name="Science">
        <title>The sequence of the human genome.</title>
        <authorList>
            <person name="Venter J.C."/>
            <person name="Adams M.D."/>
            <person name="Myers E.W."/>
            <person name="Li P.W."/>
            <person name="Mural R.J."/>
            <person name="Sutton G.G."/>
            <person name="Smith H.O."/>
            <person name="Yandell M."/>
            <person name="Evans C.A."/>
            <person name="Holt R.A."/>
            <person name="Gocayne J.D."/>
            <person name="Amanatides P."/>
            <person name="Ballew R.M."/>
            <person name="Huson D.H."/>
            <person name="Wortman J.R."/>
            <person name="Zhang Q."/>
            <person name="Kodira C.D."/>
            <person name="Zheng X.H."/>
            <person name="Chen L."/>
            <person name="Skupski M."/>
            <person name="Subramanian G."/>
            <person name="Thomas P.D."/>
            <person name="Zhang J."/>
            <person name="Gabor Miklos G.L."/>
            <person name="Nelson C."/>
            <person name="Broder S."/>
            <person name="Clark A.G."/>
            <person name="Nadeau J."/>
            <person name="McKusick V.A."/>
            <person name="Zinder N."/>
            <person name="Levine A.J."/>
            <person name="Roberts R.J."/>
            <person name="Simon M."/>
            <person name="Slayman C."/>
            <person name="Hunkapiller M."/>
            <person name="Bolanos R."/>
            <person name="Delcher A."/>
            <person name="Dew I."/>
            <person name="Fasulo D."/>
            <person name="Flanigan M."/>
            <person name="Florea L."/>
            <person name="Halpern A."/>
            <person name="Hannenhalli S."/>
            <person name="Kravitz S."/>
            <person name="Levy S."/>
            <person name="Mobarry C."/>
            <person name="Reinert K."/>
            <person name="Remington K."/>
            <person name="Abu-Threideh J."/>
            <person name="Beasley E."/>
            <person name="Biddick K."/>
            <person name="Bonazzi V."/>
            <person name="Brandon R."/>
            <person name="Cargill M."/>
            <person name="Chandramouliswaran I."/>
            <person name="Charlab R."/>
            <person name="Chaturvedi K."/>
            <person name="Deng Z."/>
            <person name="Di Francesco V."/>
            <person name="Dunn P."/>
            <person name="Eilbeck K."/>
            <person name="Evangelista C."/>
            <person name="Gabrielian A.E."/>
            <person name="Gan W."/>
            <person name="Ge W."/>
            <person name="Gong F."/>
            <person name="Gu Z."/>
            <person name="Guan P."/>
            <person name="Heiman T.J."/>
            <person name="Higgins M.E."/>
            <person name="Ji R.R."/>
            <person name="Ke Z."/>
            <person name="Ketchum K.A."/>
            <person name="Lai Z."/>
            <person name="Lei Y."/>
            <person name="Li Z."/>
            <person name="Li J."/>
            <person name="Liang Y."/>
            <person name="Lin X."/>
            <person name="Lu F."/>
            <person name="Merkulov G.V."/>
            <person name="Milshina N."/>
            <person name="Moore H.M."/>
            <person name="Naik A.K."/>
            <person name="Narayan V.A."/>
            <person name="Neelam B."/>
            <person name="Nusskern D."/>
            <person name="Rusch D.B."/>
            <person name="Salzberg S."/>
            <person name="Shao W."/>
            <person name="Shue B."/>
            <person name="Sun J."/>
            <person name="Wang Z."/>
            <person name="Wang A."/>
            <person name="Wang X."/>
            <person name="Wang J."/>
            <person name="Wei M."/>
            <person name="Wides R."/>
            <person name="Xiao C."/>
            <person name="Yan C."/>
            <person name="Yao A."/>
            <person name="Ye J."/>
            <person name="Zhan M."/>
            <person name="Zhang W."/>
            <person name="Zhang H."/>
            <person name="Zhao Q."/>
            <person name="Zheng L."/>
            <person name="Zhong F."/>
            <person name="Zhong W."/>
            <person name="Zhu S."/>
            <person name="Zhao S."/>
            <person name="Gilbert D."/>
            <person name="Baumhueter S."/>
            <person name="Spier G."/>
            <person name="Carter C."/>
            <person name="Cravchik A."/>
            <person name="Woodage T."/>
            <person name="Ali F."/>
            <person name="An H."/>
            <person name="Awe A."/>
            <person name="Baldwin D."/>
            <person name="Baden H."/>
            <person name="Barnstead M."/>
            <person name="Barrow I."/>
            <person name="Beeson K."/>
            <person name="Busam D."/>
            <person name="Carver A."/>
            <person name="Center A."/>
            <person name="Cheng M.L."/>
            <person name="Curry L."/>
            <person name="Danaher S."/>
            <person name="Davenport L."/>
            <person name="Desilets R."/>
            <person name="Dietz S."/>
            <person name="Dodson K."/>
            <person name="Doup L."/>
            <person name="Ferriera S."/>
            <person name="Garg N."/>
            <person name="Gluecksmann A."/>
            <person name="Hart B."/>
            <person name="Haynes J."/>
            <person name="Haynes C."/>
            <person name="Heiner C."/>
            <person name="Hladun S."/>
            <person name="Hostin D."/>
            <person name="Houck J."/>
            <person name="Howland T."/>
            <person name="Ibegwam C."/>
            <person name="Johnson J."/>
            <person name="Kalush F."/>
            <person name="Kline L."/>
            <person name="Koduru S."/>
            <person name="Love A."/>
            <person name="Mann F."/>
            <person name="May D."/>
            <person name="McCawley S."/>
            <person name="McIntosh T."/>
            <person name="McMullen I."/>
            <person name="Moy M."/>
            <person name="Moy L."/>
            <person name="Murphy B."/>
            <person name="Nelson K."/>
            <person name="Pfannkoch C."/>
            <person name="Pratts E."/>
            <person name="Puri V."/>
            <person name="Qureshi H."/>
            <person name="Reardon M."/>
            <person name="Rodriguez R."/>
            <person name="Rogers Y.H."/>
            <person name="Romblad D."/>
            <person name="Ruhfel B."/>
            <person name="Scott R."/>
            <person name="Sitter C."/>
            <person name="Smallwood M."/>
            <person name="Stewart E."/>
            <person name="Strong R."/>
            <person name="Suh E."/>
            <person name="Thomas R."/>
            <person name="Tint N.N."/>
            <person name="Tse S."/>
            <person name="Vech C."/>
            <person name="Wang G."/>
            <person name="Wetter J."/>
            <person name="Williams S."/>
            <person name="Williams M."/>
            <person name="Windsor S."/>
            <person name="Winn-Deen E."/>
            <person name="Wolfe K."/>
            <person name="Zaveri J."/>
            <person name="Zaveri K."/>
            <person name="Abril J.F."/>
            <person name="Guigo R."/>
            <person name="Campbell M.J."/>
            <person name="Sjolander K.V."/>
            <person name="Karlak B."/>
            <person name="Kejariwal A."/>
            <person name="Mi H."/>
            <person name="Lazareva B."/>
            <person name="Hatton T."/>
            <person name="Narechania A."/>
            <person name="Diemer K."/>
            <person name="Muruganujan A."/>
            <person name="Guo N."/>
            <person name="Sato S."/>
            <person name="Bafna V."/>
            <person name="Istrail S."/>
            <person name="Lippert R."/>
            <person name="Schwartz R."/>
            <person name="Walenz B."/>
            <person name="Yooseph S."/>
            <person name="Allen D."/>
            <person name="Basu A."/>
            <person name="Baxendale J."/>
            <person name="Blick L."/>
            <person name="Caminha M."/>
            <person name="Carnes-Stine J."/>
            <person name="Caulk P."/>
            <person name="Chiang Y.H."/>
            <person name="Coyne M."/>
            <person name="Dahlke C."/>
            <person name="Mays A."/>
            <person name="Dombroski M."/>
            <person name="Donnelly M."/>
            <person name="Ely D."/>
            <person name="Esparham S."/>
            <person name="Fosler C."/>
            <person name="Gire H."/>
            <person name="Glanowski S."/>
            <person name="Glasser K."/>
            <person name="Glodek A."/>
            <person name="Gorokhov M."/>
            <person name="Graham K."/>
            <person name="Gropman B."/>
            <person name="Harris M."/>
            <person name="Heil J."/>
            <person name="Henderson S."/>
            <person name="Hoover J."/>
            <person name="Jennings D."/>
            <person name="Jordan C."/>
            <person name="Jordan J."/>
            <person name="Kasha J."/>
            <person name="Kagan L."/>
            <person name="Kraft C."/>
            <person name="Levitsky A."/>
            <person name="Lewis M."/>
            <person name="Liu X."/>
            <person name="Lopez J."/>
            <person name="Ma D."/>
            <person name="Majoros W."/>
            <person name="McDaniel J."/>
            <person name="Murphy S."/>
            <person name="Newman M."/>
            <person name="Nguyen T."/>
            <person name="Nguyen N."/>
            <person name="Nodell M."/>
            <person name="Pan S."/>
            <person name="Peck J."/>
            <person name="Peterson M."/>
            <person name="Rowe W."/>
            <person name="Sanders R."/>
            <person name="Scott J."/>
            <person name="Simpson M."/>
            <person name="Smith T."/>
            <person name="Sprague A."/>
            <person name="Stockwell T."/>
            <person name="Turner R."/>
            <person name="Venter E."/>
            <person name="Wang M."/>
            <person name="Wen M."/>
            <person name="Wu D."/>
            <person name="Wu M."/>
            <person name="Xia A."/>
            <person name="Zandieh A."/>
            <person name="Zhu X."/>
        </authorList>
    </citation>
    <scope>NUCLEOTIDE SEQUENCE</scope>
</reference>
<sequence>MSPLIMGLDVNPDACLTALLDICKLLEAVCPSSPTSSGHEIPTQLLGKDLQSSLCPPFPLAWALLLPTPLLSFHPEGCAPSHSHCLACHLSLHPVQTSSSGLLAHQPVMGWMPKCRAKLMHLLLMSFSVCLMTSGDPSSSARQPRSPTLASAYLPSHGRQHPQSREVCASGTWNMQGFADRAPCYFLCPSHSLQNPHCSPVTTCALLIPSAPISHSPAILTPSATFLIP</sequence>
<dbReference type="UCSC" id="uc061mtb.1">
    <property type="organism name" value="human"/>
</dbReference>
<dbReference type="EMBL" id="CH471182">
    <property type="protein sequence ID" value="EAW53866.1"/>
    <property type="molecule type" value="Genomic_DNA"/>
</dbReference>